<dbReference type="NCBIfam" id="TIGR01297">
    <property type="entry name" value="CDF"/>
    <property type="match status" value="1"/>
</dbReference>
<dbReference type="Proteomes" id="UP000318582">
    <property type="component" value="Unassembled WGS sequence"/>
</dbReference>
<evidence type="ECO:0000313" key="11">
    <source>
        <dbReference type="Proteomes" id="UP000318582"/>
    </source>
</evidence>
<dbReference type="Gene3D" id="1.20.1510.10">
    <property type="entry name" value="Cation efflux protein transmembrane domain"/>
    <property type="match status" value="1"/>
</dbReference>
<feature type="transmembrane region" description="Helical" evidence="7">
    <location>
        <begin position="145"/>
        <end position="165"/>
    </location>
</feature>
<feature type="transmembrane region" description="Helical" evidence="7">
    <location>
        <begin position="286"/>
        <end position="303"/>
    </location>
</feature>
<dbReference type="FunFam" id="3.30.70.1350:FF:000001">
    <property type="entry name" value="Metal tolerance protein 11"/>
    <property type="match status" value="1"/>
</dbReference>
<evidence type="ECO:0000313" key="10">
    <source>
        <dbReference type="EMBL" id="TPX59454.1"/>
    </source>
</evidence>
<accession>A0A507E6M2</accession>
<feature type="transmembrane region" description="Helical" evidence="7">
    <location>
        <begin position="117"/>
        <end position="139"/>
    </location>
</feature>
<name>A0A507E6M2_9FUNG</name>
<evidence type="ECO:0000256" key="7">
    <source>
        <dbReference type="SAM" id="Phobius"/>
    </source>
</evidence>
<dbReference type="InterPro" id="IPR027469">
    <property type="entry name" value="Cation_efflux_TMD_sf"/>
</dbReference>
<evidence type="ECO:0000256" key="5">
    <source>
        <dbReference type="ARBA" id="ARBA00023065"/>
    </source>
</evidence>
<dbReference type="InterPro" id="IPR050291">
    <property type="entry name" value="CDF_Transporter"/>
</dbReference>
<dbReference type="SUPFAM" id="SSF161111">
    <property type="entry name" value="Cation efflux protein transmembrane domain-like"/>
    <property type="match status" value="1"/>
</dbReference>
<evidence type="ECO:0000256" key="6">
    <source>
        <dbReference type="ARBA" id="ARBA00023136"/>
    </source>
</evidence>
<dbReference type="Pfam" id="PF01545">
    <property type="entry name" value="Cation_efflux"/>
    <property type="match status" value="1"/>
</dbReference>
<keyword evidence="5" id="KW-0406">Ion transport</keyword>
<dbReference type="PANTHER" id="PTHR43840">
    <property type="entry name" value="MITOCHONDRIAL METAL TRANSPORTER 1-RELATED"/>
    <property type="match status" value="1"/>
</dbReference>
<protein>
    <submittedName>
        <fullName evidence="10">Uncharacterized protein</fullName>
    </submittedName>
</protein>
<evidence type="ECO:0000256" key="1">
    <source>
        <dbReference type="ARBA" id="ARBA00004127"/>
    </source>
</evidence>
<dbReference type="PANTHER" id="PTHR43840:SF13">
    <property type="entry name" value="CATION EFFLUX PROTEIN CYTOPLASMIC DOMAIN-CONTAINING PROTEIN"/>
    <property type="match status" value="1"/>
</dbReference>
<dbReference type="InterPro" id="IPR036837">
    <property type="entry name" value="Cation_efflux_CTD_sf"/>
</dbReference>
<reference evidence="10 11" key="1">
    <citation type="journal article" date="2019" name="Sci. Rep.">
        <title>Comparative genomics of chytrid fungi reveal insights into the obligate biotrophic and pathogenic lifestyle of Synchytrium endobioticum.</title>
        <authorList>
            <person name="van de Vossenberg B.T.L.H."/>
            <person name="Warris S."/>
            <person name="Nguyen H.D.T."/>
            <person name="van Gent-Pelzer M.P.E."/>
            <person name="Joly D.L."/>
            <person name="van de Geest H.C."/>
            <person name="Bonants P.J.M."/>
            <person name="Smith D.S."/>
            <person name="Levesque C.A."/>
            <person name="van der Lee T.A.J."/>
        </authorList>
    </citation>
    <scope>NUCLEOTIDE SEQUENCE [LARGE SCALE GENOMIC DNA]</scope>
    <source>
        <strain evidence="10 11">CBS 809.83</strain>
    </source>
</reference>
<dbReference type="GO" id="GO:0030003">
    <property type="term" value="P:intracellular monoatomic cation homeostasis"/>
    <property type="evidence" value="ECO:0007669"/>
    <property type="project" value="UniProtKB-ARBA"/>
</dbReference>
<evidence type="ECO:0000259" key="9">
    <source>
        <dbReference type="Pfam" id="PF16916"/>
    </source>
</evidence>
<gene>
    <name evidence="10" type="ORF">PhCBS80983_g02452</name>
</gene>
<dbReference type="STRING" id="109895.A0A507E6M2"/>
<dbReference type="Pfam" id="PF16916">
    <property type="entry name" value="ZT_dimer"/>
    <property type="match status" value="1"/>
</dbReference>
<dbReference type="EMBL" id="QEAQ01000025">
    <property type="protein sequence ID" value="TPX59454.1"/>
    <property type="molecule type" value="Genomic_DNA"/>
</dbReference>
<dbReference type="FunFam" id="1.20.1510.10:FF:000005">
    <property type="entry name" value="Putative Cation diffusion facilitator 1"/>
    <property type="match status" value="1"/>
</dbReference>
<comment type="subcellular location">
    <subcellularLocation>
        <location evidence="1">Endomembrane system</location>
        <topology evidence="1">Multi-pass membrane protein</topology>
    </subcellularLocation>
</comment>
<dbReference type="GO" id="GO:0098771">
    <property type="term" value="P:inorganic ion homeostasis"/>
    <property type="evidence" value="ECO:0007669"/>
    <property type="project" value="UniProtKB-ARBA"/>
</dbReference>
<dbReference type="InterPro" id="IPR002524">
    <property type="entry name" value="Cation_efflux"/>
</dbReference>
<dbReference type="Gene3D" id="3.30.70.1350">
    <property type="entry name" value="Cation efflux protein, cytoplasmic domain"/>
    <property type="match status" value="1"/>
</dbReference>
<keyword evidence="6 7" id="KW-0472">Membrane</keyword>
<feature type="transmembrane region" description="Helical" evidence="7">
    <location>
        <begin position="186"/>
        <end position="205"/>
    </location>
</feature>
<dbReference type="AlphaFoldDB" id="A0A507E6M2"/>
<keyword evidence="11" id="KW-1185">Reference proteome</keyword>
<dbReference type="InterPro" id="IPR058533">
    <property type="entry name" value="Cation_efflux_TM"/>
</dbReference>
<proteinExistence type="predicted"/>
<evidence type="ECO:0000256" key="4">
    <source>
        <dbReference type="ARBA" id="ARBA00022989"/>
    </source>
</evidence>
<keyword evidence="3 7" id="KW-0812">Transmembrane</keyword>
<sequence>MVAAVQHSVLVATPPPASPQLSFRGPSPSPPANLRVEVMELSPISSDESTVGLLSDPLQLAQRKVSEPELKALAKGGRRKLSEFYAQQNELIDSLLRPPDLIEDAEGEERRLMKLKIAVYGSLCANIALFGLQLVAAILSGSLALLATTADSFMDLGSSLVLVYAGRAADSDNPLKYPTGKRRMETAGILVFSIMMGTLSVQLMIEGARTLTGGEHVIDLSSMSIALVGTAIAIKIGLYFYCVTLSQYPSAKILAQDHRNDVFMNSLGITLSILGSKFLWWLDPAGAIVIALLILRSWASTALEHIQYMVGRTATPSFLQRVTYIAMTHDPRVLQVDTCKAYHAGNNFFVEVDIVLPPDMLVCEAHDIAEALQNKLETLANVERAFVHIDYETNHAPEHRKAR</sequence>
<evidence type="ECO:0000256" key="2">
    <source>
        <dbReference type="ARBA" id="ARBA00022448"/>
    </source>
</evidence>
<dbReference type="GO" id="GO:0012505">
    <property type="term" value="C:endomembrane system"/>
    <property type="evidence" value="ECO:0007669"/>
    <property type="project" value="UniProtKB-SubCell"/>
</dbReference>
<comment type="caution">
    <text evidence="10">The sequence shown here is derived from an EMBL/GenBank/DDBJ whole genome shotgun (WGS) entry which is preliminary data.</text>
</comment>
<evidence type="ECO:0000259" key="8">
    <source>
        <dbReference type="Pfam" id="PF01545"/>
    </source>
</evidence>
<keyword evidence="2" id="KW-0813">Transport</keyword>
<keyword evidence="4 7" id="KW-1133">Transmembrane helix</keyword>
<dbReference type="SUPFAM" id="SSF160240">
    <property type="entry name" value="Cation efflux protein cytoplasmic domain-like"/>
    <property type="match status" value="1"/>
</dbReference>
<feature type="domain" description="Cation efflux protein transmembrane" evidence="8">
    <location>
        <begin position="122"/>
        <end position="309"/>
    </location>
</feature>
<organism evidence="10 11">
    <name type="scientific">Powellomyces hirtus</name>
    <dbReference type="NCBI Taxonomy" id="109895"/>
    <lineage>
        <taxon>Eukaryota</taxon>
        <taxon>Fungi</taxon>
        <taxon>Fungi incertae sedis</taxon>
        <taxon>Chytridiomycota</taxon>
        <taxon>Chytridiomycota incertae sedis</taxon>
        <taxon>Chytridiomycetes</taxon>
        <taxon>Spizellomycetales</taxon>
        <taxon>Powellomycetaceae</taxon>
        <taxon>Powellomyces</taxon>
    </lineage>
</organism>
<dbReference type="InterPro" id="IPR027470">
    <property type="entry name" value="Cation_efflux_CTD"/>
</dbReference>
<dbReference type="GO" id="GO:0008324">
    <property type="term" value="F:monoatomic cation transmembrane transporter activity"/>
    <property type="evidence" value="ECO:0007669"/>
    <property type="project" value="InterPro"/>
</dbReference>
<feature type="transmembrane region" description="Helical" evidence="7">
    <location>
        <begin position="217"/>
        <end position="241"/>
    </location>
</feature>
<evidence type="ECO:0000256" key="3">
    <source>
        <dbReference type="ARBA" id="ARBA00022692"/>
    </source>
</evidence>
<feature type="domain" description="Cation efflux protein cytoplasmic" evidence="9">
    <location>
        <begin position="319"/>
        <end position="390"/>
    </location>
</feature>
<dbReference type="GO" id="GO:0016020">
    <property type="term" value="C:membrane"/>
    <property type="evidence" value="ECO:0007669"/>
    <property type="project" value="InterPro"/>
</dbReference>